<reference evidence="1 2" key="1">
    <citation type="submission" date="2023-06" db="EMBL/GenBank/DDBJ databases">
        <authorList>
            <person name="Oyuntsetseg B."/>
            <person name="Kim S.B."/>
        </authorList>
    </citation>
    <scope>NUCLEOTIDE SEQUENCE [LARGE SCALE GENOMIC DNA]</scope>
    <source>
        <strain evidence="1 2">2-15</strain>
    </source>
</reference>
<dbReference type="AlphaFoldDB" id="A0A9Y2IDV7"/>
<dbReference type="InterPro" id="IPR036663">
    <property type="entry name" value="Fumarylacetoacetase_C_sf"/>
</dbReference>
<organism evidence="1 2">
    <name type="scientific">Amycolatopsis carbonis</name>
    <dbReference type="NCBI Taxonomy" id="715471"/>
    <lineage>
        <taxon>Bacteria</taxon>
        <taxon>Bacillati</taxon>
        <taxon>Actinomycetota</taxon>
        <taxon>Actinomycetes</taxon>
        <taxon>Pseudonocardiales</taxon>
        <taxon>Pseudonocardiaceae</taxon>
        <taxon>Amycolatopsis</taxon>
    </lineage>
</organism>
<dbReference type="RefSeq" id="WP_285968429.1">
    <property type="nucleotide sequence ID" value="NZ_CP127294.1"/>
</dbReference>
<dbReference type="Pfam" id="PF11010">
    <property type="entry name" value="DUF2848"/>
    <property type="match status" value="1"/>
</dbReference>
<dbReference type="SUPFAM" id="SSF56529">
    <property type="entry name" value="FAH"/>
    <property type="match status" value="1"/>
</dbReference>
<name>A0A9Y2IDV7_9PSEU</name>
<dbReference type="Proteomes" id="UP001236014">
    <property type="component" value="Chromosome"/>
</dbReference>
<accession>A0A9Y2IDV7</accession>
<dbReference type="InterPro" id="IPR021269">
    <property type="entry name" value="DUF2848"/>
</dbReference>
<sequence>MTALTFTVAGTGETVAVADFDLVVAGYTGRDEAAVKHHIDELAAIGVPPPDSVPAFYELDAALATQAAAISVDGTNTSGEVEPVLVRAGGKLYLTVGSDHTDRDIETSSVKDSKAACPKPLGTTVIPVENPDWDAIVAESTVDGVRYQHGPLSALRIPTDVLALLGGSAERDLVMFCGTLTLLDGKFVPGKAWTLSLALPGGPELTHAYSVS</sequence>
<evidence type="ECO:0000313" key="2">
    <source>
        <dbReference type="Proteomes" id="UP001236014"/>
    </source>
</evidence>
<keyword evidence="2" id="KW-1185">Reference proteome</keyword>
<dbReference type="EMBL" id="CP127294">
    <property type="protein sequence ID" value="WIX77689.1"/>
    <property type="molecule type" value="Genomic_DNA"/>
</dbReference>
<protein>
    <submittedName>
        <fullName evidence="1">DUF2848 family protein</fullName>
    </submittedName>
</protein>
<evidence type="ECO:0000313" key="1">
    <source>
        <dbReference type="EMBL" id="WIX77689.1"/>
    </source>
</evidence>
<dbReference type="GO" id="GO:0003824">
    <property type="term" value="F:catalytic activity"/>
    <property type="evidence" value="ECO:0007669"/>
    <property type="project" value="InterPro"/>
</dbReference>
<proteinExistence type="predicted"/>
<gene>
    <name evidence="1" type="ORF">QRX50_40845</name>
</gene>
<dbReference type="KEGG" id="acab:QRX50_40845"/>